<dbReference type="PROSITE" id="PS00178">
    <property type="entry name" value="AA_TRNA_LIGASE_I"/>
    <property type="match status" value="1"/>
</dbReference>
<evidence type="ECO:0000256" key="8">
    <source>
        <dbReference type="ARBA" id="ARBA00022917"/>
    </source>
</evidence>
<evidence type="ECO:0000256" key="7">
    <source>
        <dbReference type="ARBA" id="ARBA00022840"/>
    </source>
</evidence>
<dbReference type="GO" id="GO:0002161">
    <property type="term" value="F:aminoacyl-tRNA deacylase activity"/>
    <property type="evidence" value="ECO:0007669"/>
    <property type="project" value="InterPro"/>
</dbReference>
<dbReference type="PANTHER" id="PTHR42780:SF1">
    <property type="entry name" value="ISOLEUCINE--TRNA LIGASE, CYTOPLASMIC"/>
    <property type="match status" value="1"/>
</dbReference>
<dbReference type="CDD" id="cd00818">
    <property type="entry name" value="IleRS_core"/>
    <property type="match status" value="1"/>
</dbReference>
<dbReference type="InterPro" id="IPR013155">
    <property type="entry name" value="M/V/L/I-tRNA-synth_anticd-bd"/>
</dbReference>
<dbReference type="FunFam" id="1.10.730.10:FF:000004">
    <property type="entry name" value="Isoleucyl-tRNA synthetase, cytoplasmic"/>
    <property type="match status" value="1"/>
</dbReference>
<sequence>MSSFEDAPERLDFPGMEEEVLKFWEETNAFERSVEMSKDKPEYTFYDGPPFATGLPHYGHILAGTIKDIVTRYASLTGFHVSRRFGWDCHGLPIEYEIDKKLGITSSDDVAKMGIRKYNEECRSIVTRYCGEWETIVKRMGRWIDFKNDYKTMEPWYMESVWWVFKTIFEKDLVYKGFRVMPYSYGCTTPLSNFEATSNYKDVTDPAVVVSFPLVDEPDVSLVIWTTTPWTLPSNLGVCVNPTFDYVQIKDIASGKQYIIANALISELYPKMKKQKEKYKGGEFEIVKSMKGTDLKGKRYVPLFDYYKDHPNAFQVLNDEYVTDDSGTGLVHQAPAFGEDDYRVCMAAGVIVAGGELPCPVDDDGRFTEKVPDFVGRNVKEADNDICKMLKAKGRLVSKNSILHSYPFCWRSDTPLLYRAVPSWFVKLDPIKEQLLKNNTQTYWVPEVIKTKRFHNWLEGARDWNISRNRYWGTPLPVWTSEDGEEVVVIGSIQELQELSGKVVTDLHRENVDDIEIPSKQGKGMLRRIPEVFDCWFESGSMPYAQQHYPFENKERFENGFPADFIAEGLDQTRGWFYTLMVLSTALFDKPAFKNLIVNGLVLANDGKKMSKRLKNYPDPMEVVHKYGADSLRLYLINSPIVRGEPLRFREEGVLQNLKEIFLPWYNTYRFFVQNALRLDRDQGSAFDKEGAEEIAKASTNFLDKWFVAALQNLILFFRKEMAAYRLYTVVPRLISFIEQMTNCYVRLNRNRLKGLGNTPEDTNTGLCVLYVVLLDLSKLMAPFTPYFADYLYQKLAVPKTEDESSVHFMTIPEADTNYINEAVERSVGYMQEVITTGRLARGDDIPLKRPVREMIIAHEDTELLESMKVLEPYIKGELNIQSISYSTDEEKFIKLHAVANGQTLGRKLGKKFAAVNKAVKALTHKELVAFQKAGKLEVEGVELSSGDVFFNRSLADNLKEGLVAKVSSSNLTVVLDTFLDAKMVGEQISREFVNRVQKLRKNSGVQVGEVFDIYYGFQGSDAAFFESSIEENKESVFSTLRCALSPMKDRPTYAQAVGEIKDEVTIDGMNGEMKTVFHIALCIPCISIPQPEKLAELLGIDVKAATAVRTCVSSMNFDWIKSNASDSMQVTVDGKLYSLENNKHYTV</sequence>
<dbReference type="GO" id="GO:0000049">
    <property type="term" value="F:tRNA binding"/>
    <property type="evidence" value="ECO:0007669"/>
    <property type="project" value="InterPro"/>
</dbReference>
<dbReference type="InterPro" id="IPR002301">
    <property type="entry name" value="Ile-tRNA-ligase"/>
</dbReference>
<evidence type="ECO:0000256" key="10">
    <source>
        <dbReference type="ARBA" id="ARBA00032665"/>
    </source>
</evidence>
<dbReference type="SUPFAM" id="SSF47323">
    <property type="entry name" value="Anticodon-binding domain of a subclass of class I aminoacyl-tRNA synthetases"/>
    <property type="match status" value="1"/>
</dbReference>
<keyword evidence="4" id="KW-0963">Cytoplasm</keyword>
<proteinExistence type="inferred from homology"/>
<dbReference type="Gene3D" id="3.40.50.620">
    <property type="entry name" value="HUPs"/>
    <property type="match status" value="2"/>
</dbReference>
<dbReference type="InterPro" id="IPR014729">
    <property type="entry name" value="Rossmann-like_a/b/a_fold"/>
</dbReference>
<keyword evidence="8 12" id="KW-0648">Protein biosynthesis</keyword>
<dbReference type="PRINTS" id="PR00984">
    <property type="entry name" value="TRNASYNTHILE"/>
</dbReference>
<dbReference type="FunFam" id="3.90.740.10:FF:000044">
    <property type="entry name" value="Isoleucine--tRNA ligase"/>
    <property type="match status" value="1"/>
</dbReference>
<evidence type="ECO:0000256" key="9">
    <source>
        <dbReference type="ARBA" id="ARBA00023146"/>
    </source>
</evidence>
<dbReference type="Pfam" id="PF19302">
    <property type="entry name" value="DUF5915"/>
    <property type="match status" value="1"/>
</dbReference>
<gene>
    <name evidence="15" type="ORF">QSP1433_LOCUS15092</name>
</gene>
<dbReference type="EC" id="6.1.1.5" evidence="3"/>
<dbReference type="FunFam" id="3.40.50.620:FF:000023">
    <property type="entry name" value="Isoleucyl-tRNA synthetase,cytoplasmic"/>
    <property type="match status" value="1"/>
</dbReference>
<evidence type="ECO:0000256" key="3">
    <source>
        <dbReference type="ARBA" id="ARBA00013165"/>
    </source>
</evidence>
<comment type="subcellular location">
    <subcellularLocation>
        <location evidence="1">Cytoplasm</location>
    </subcellularLocation>
</comment>
<evidence type="ECO:0000256" key="12">
    <source>
        <dbReference type="RuleBase" id="RU363035"/>
    </source>
</evidence>
<feature type="domain" description="Aminoacyl-tRNA synthetase class Ia" evidence="13">
    <location>
        <begin position="20"/>
        <end position="644"/>
    </location>
</feature>
<evidence type="ECO:0000256" key="1">
    <source>
        <dbReference type="ARBA" id="ARBA00004496"/>
    </source>
</evidence>
<dbReference type="GO" id="GO:0005737">
    <property type="term" value="C:cytoplasm"/>
    <property type="evidence" value="ECO:0007669"/>
    <property type="project" value="UniProtKB-SubCell"/>
</dbReference>
<dbReference type="SUPFAM" id="SSF52374">
    <property type="entry name" value="Nucleotidylyl transferase"/>
    <property type="match status" value="1"/>
</dbReference>
<organism evidence="15">
    <name type="scientific">Mucochytrium quahogii</name>
    <dbReference type="NCBI Taxonomy" id="96639"/>
    <lineage>
        <taxon>Eukaryota</taxon>
        <taxon>Sar</taxon>
        <taxon>Stramenopiles</taxon>
        <taxon>Bigyra</taxon>
        <taxon>Labyrinthulomycetes</taxon>
        <taxon>Thraustochytrida</taxon>
        <taxon>Thraustochytriidae</taxon>
        <taxon>Mucochytrium</taxon>
    </lineage>
</organism>
<dbReference type="InterPro" id="IPR009008">
    <property type="entry name" value="Val/Leu/Ile-tRNA-synth_edit"/>
</dbReference>
<dbReference type="PANTHER" id="PTHR42780">
    <property type="entry name" value="SOLEUCYL-TRNA SYNTHETASE"/>
    <property type="match status" value="1"/>
</dbReference>
<evidence type="ECO:0000256" key="11">
    <source>
        <dbReference type="ARBA" id="ARBA00048359"/>
    </source>
</evidence>
<reference evidence="15" key="1">
    <citation type="submission" date="2021-01" db="EMBL/GenBank/DDBJ databases">
        <authorList>
            <person name="Corre E."/>
            <person name="Pelletier E."/>
            <person name="Niang G."/>
            <person name="Scheremetjew M."/>
            <person name="Finn R."/>
            <person name="Kale V."/>
            <person name="Holt S."/>
            <person name="Cochrane G."/>
            <person name="Meng A."/>
            <person name="Brown T."/>
            <person name="Cohen L."/>
        </authorList>
    </citation>
    <scope>NUCLEOTIDE SEQUENCE</scope>
    <source>
        <strain evidence="15">NY070348D</strain>
    </source>
</reference>
<keyword evidence="7 12" id="KW-0067">ATP-binding</keyword>
<protein>
    <recommendedName>
        <fullName evidence="3">isoleucine--tRNA ligase</fullName>
        <ecNumber evidence="3">6.1.1.5</ecNumber>
    </recommendedName>
    <alternativeName>
        <fullName evidence="10">Isoleucyl-tRNA synthetase</fullName>
    </alternativeName>
</protein>
<dbReference type="GO" id="GO:0006428">
    <property type="term" value="P:isoleucyl-tRNA aminoacylation"/>
    <property type="evidence" value="ECO:0007669"/>
    <property type="project" value="InterPro"/>
</dbReference>
<dbReference type="NCBIfam" id="TIGR00392">
    <property type="entry name" value="ileS"/>
    <property type="match status" value="1"/>
</dbReference>
<dbReference type="InterPro" id="IPR001412">
    <property type="entry name" value="aa-tRNA-synth_I_CS"/>
</dbReference>
<evidence type="ECO:0000259" key="14">
    <source>
        <dbReference type="Pfam" id="PF08264"/>
    </source>
</evidence>
<dbReference type="AlphaFoldDB" id="A0A7S2SKU2"/>
<accession>A0A7S2SKU2</accession>
<dbReference type="EMBL" id="HBHK01023979">
    <property type="protein sequence ID" value="CAD9702936.1"/>
    <property type="molecule type" value="Transcribed_RNA"/>
</dbReference>
<dbReference type="FunFam" id="3.40.50.620:FF:000050">
    <property type="entry name" value="Isoleucyl-tRNA synthetase,cytoplasmic"/>
    <property type="match status" value="1"/>
</dbReference>
<dbReference type="GO" id="GO:0005524">
    <property type="term" value="F:ATP binding"/>
    <property type="evidence" value="ECO:0007669"/>
    <property type="project" value="UniProtKB-KW"/>
</dbReference>
<dbReference type="InterPro" id="IPR009080">
    <property type="entry name" value="tRNAsynth_Ia_anticodon-bd"/>
</dbReference>
<dbReference type="InterPro" id="IPR033709">
    <property type="entry name" value="Anticodon_Ile_ABEc"/>
</dbReference>
<comment type="similarity">
    <text evidence="2 12">Belongs to the class-I aminoacyl-tRNA synthetase family.</text>
</comment>
<comment type="catalytic activity">
    <reaction evidence="11">
        <text>tRNA(Ile) + L-isoleucine + ATP = L-isoleucyl-tRNA(Ile) + AMP + diphosphate</text>
        <dbReference type="Rhea" id="RHEA:11060"/>
        <dbReference type="Rhea" id="RHEA-COMP:9666"/>
        <dbReference type="Rhea" id="RHEA-COMP:9695"/>
        <dbReference type="ChEBI" id="CHEBI:30616"/>
        <dbReference type="ChEBI" id="CHEBI:33019"/>
        <dbReference type="ChEBI" id="CHEBI:58045"/>
        <dbReference type="ChEBI" id="CHEBI:78442"/>
        <dbReference type="ChEBI" id="CHEBI:78528"/>
        <dbReference type="ChEBI" id="CHEBI:456215"/>
        <dbReference type="EC" id="6.1.1.5"/>
    </reaction>
</comment>
<keyword evidence="6 12" id="KW-0547">Nucleotide-binding</keyword>
<keyword evidence="9 12" id="KW-0030">Aminoacyl-tRNA synthetase</keyword>
<dbReference type="Pfam" id="PF08264">
    <property type="entry name" value="Anticodon_1"/>
    <property type="match status" value="1"/>
</dbReference>
<dbReference type="Gene3D" id="1.10.730.10">
    <property type="entry name" value="Isoleucyl-tRNA Synthetase, Domain 1"/>
    <property type="match status" value="1"/>
</dbReference>
<evidence type="ECO:0000256" key="4">
    <source>
        <dbReference type="ARBA" id="ARBA00022490"/>
    </source>
</evidence>
<evidence type="ECO:0000256" key="6">
    <source>
        <dbReference type="ARBA" id="ARBA00022741"/>
    </source>
</evidence>
<dbReference type="CDD" id="cd07961">
    <property type="entry name" value="Anticodon_Ia_Ile_ABEc"/>
    <property type="match status" value="1"/>
</dbReference>
<dbReference type="GO" id="GO:0004822">
    <property type="term" value="F:isoleucine-tRNA ligase activity"/>
    <property type="evidence" value="ECO:0007669"/>
    <property type="project" value="UniProtKB-EC"/>
</dbReference>
<name>A0A7S2SKU2_9STRA</name>
<evidence type="ECO:0000256" key="5">
    <source>
        <dbReference type="ARBA" id="ARBA00022598"/>
    </source>
</evidence>
<feature type="domain" description="Methionyl/Valyl/Leucyl/Isoleucyl-tRNA synthetase anticodon-binding" evidence="14">
    <location>
        <begin position="704"/>
        <end position="844"/>
    </location>
</feature>
<dbReference type="InterPro" id="IPR023586">
    <property type="entry name" value="Ile-tRNA-ligase_type2"/>
</dbReference>
<dbReference type="Pfam" id="PF00133">
    <property type="entry name" value="tRNA-synt_1"/>
    <property type="match status" value="1"/>
</dbReference>
<dbReference type="Gene3D" id="3.90.740.10">
    <property type="entry name" value="Valyl/Leucyl/Isoleucyl-tRNA synthetase, editing domain"/>
    <property type="match status" value="1"/>
</dbReference>
<dbReference type="InterPro" id="IPR002300">
    <property type="entry name" value="aa-tRNA-synth_Ia"/>
</dbReference>
<keyword evidence="5 12" id="KW-0436">Ligase</keyword>
<evidence type="ECO:0000256" key="2">
    <source>
        <dbReference type="ARBA" id="ARBA00005594"/>
    </source>
</evidence>
<dbReference type="SUPFAM" id="SSF50677">
    <property type="entry name" value="ValRS/IleRS/LeuRS editing domain"/>
    <property type="match status" value="1"/>
</dbReference>
<evidence type="ECO:0000313" key="15">
    <source>
        <dbReference type="EMBL" id="CAD9702936.1"/>
    </source>
</evidence>
<dbReference type="HAMAP" id="MF_02003">
    <property type="entry name" value="Ile_tRNA_synth_type2"/>
    <property type="match status" value="1"/>
</dbReference>
<evidence type="ECO:0000259" key="13">
    <source>
        <dbReference type="Pfam" id="PF00133"/>
    </source>
</evidence>